<evidence type="ECO:0000256" key="1">
    <source>
        <dbReference type="SAM" id="MobiDB-lite"/>
    </source>
</evidence>
<proteinExistence type="predicted"/>
<organism evidence="2 3">
    <name type="scientific">Mycolicibacterium aichiense</name>
    <dbReference type="NCBI Taxonomy" id="1799"/>
    <lineage>
        <taxon>Bacteria</taxon>
        <taxon>Bacillati</taxon>
        <taxon>Actinomycetota</taxon>
        <taxon>Actinomycetes</taxon>
        <taxon>Mycobacteriales</taxon>
        <taxon>Mycobacteriaceae</taxon>
        <taxon>Mycolicibacterium</taxon>
    </lineage>
</organism>
<dbReference type="Proteomes" id="UP000467327">
    <property type="component" value="Chromosome"/>
</dbReference>
<evidence type="ECO:0000313" key="2">
    <source>
        <dbReference type="EMBL" id="BBX10916.1"/>
    </source>
</evidence>
<feature type="compositionally biased region" description="Basic and acidic residues" evidence="1">
    <location>
        <begin position="150"/>
        <end position="159"/>
    </location>
</feature>
<dbReference type="AlphaFoldDB" id="A0AAD1HTX0"/>
<dbReference type="KEGG" id="maic:MAIC_57190"/>
<keyword evidence="3" id="KW-1185">Reference proteome</keyword>
<sequence>MPGIVDLRVVILKSTHECLLVQRRRNSQRTATRQVPVQGDAGTVPGCLRHRVIQRQAGSQIDPFPRPMLERVEEFDRPHQVRRQLLQHQPTLGKRLGDQPEVEHLQIAQPSVDQFAGAAGRPGGEVARLNQAGPKAAGSGIQRGAGTDHAAADDQDVHRRLGHIG</sequence>
<gene>
    <name evidence="2" type="ORF">MAIC_57190</name>
</gene>
<evidence type="ECO:0000313" key="3">
    <source>
        <dbReference type="Proteomes" id="UP000467327"/>
    </source>
</evidence>
<name>A0AAD1HTX0_9MYCO</name>
<dbReference type="EMBL" id="AP022561">
    <property type="protein sequence ID" value="BBX10916.1"/>
    <property type="molecule type" value="Genomic_DNA"/>
</dbReference>
<protein>
    <submittedName>
        <fullName evidence="2">Uncharacterized protein</fullName>
    </submittedName>
</protein>
<reference evidence="2 3" key="1">
    <citation type="journal article" date="2019" name="Emerg. Microbes Infect.">
        <title>Comprehensive subspecies identification of 175 nontuberculous mycobacteria species based on 7547 genomic profiles.</title>
        <authorList>
            <person name="Matsumoto Y."/>
            <person name="Kinjo T."/>
            <person name="Motooka D."/>
            <person name="Nabeya D."/>
            <person name="Jung N."/>
            <person name="Uechi K."/>
            <person name="Horii T."/>
            <person name="Iida T."/>
            <person name="Fujita J."/>
            <person name="Nakamura S."/>
        </authorList>
    </citation>
    <scope>NUCLEOTIDE SEQUENCE [LARGE SCALE GENOMIC DNA]</scope>
    <source>
        <strain evidence="2 3">JCM 6376</strain>
    </source>
</reference>
<feature type="region of interest" description="Disordered" evidence="1">
    <location>
        <begin position="116"/>
        <end position="165"/>
    </location>
</feature>
<accession>A0AAD1HTX0</accession>